<name>A0A9P1FFW8_9DINO</name>
<reference evidence="2" key="2">
    <citation type="submission" date="2024-04" db="EMBL/GenBank/DDBJ databases">
        <authorList>
            <person name="Chen Y."/>
            <person name="Shah S."/>
            <person name="Dougan E. K."/>
            <person name="Thang M."/>
            <person name="Chan C."/>
        </authorList>
    </citation>
    <scope>NUCLEOTIDE SEQUENCE [LARGE SCALE GENOMIC DNA]</scope>
</reference>
<sequence length="127" mass="13996">MTSYPLPVVWPGQESTQPYFSLPLYTFSVENESSLREPPNLDSSIKLLYQFAVDGFVSQSDPVLVRCESAALPTSGQIRDGTIWYLKGALRIQTAIAALVAAKELKIQAGFISNTWAQGETYGKFDT</sequence>
<dbReference type="OrthoDB" id="10340122at2759"/>
<dbReference type="Proteomes" id="UP001152797">
    <property type="component" value="Unassembled WGS sequence"/>
</dbReference>
<protein>
    <submittedName>
        <fullName evidence="1">Uncharacterized protein</fullName>
    </submittedName>
</protein>
<accession>A0A9P1FFW8</accession>
<comment type="caution">
    <text evidence="1">The sequence shown here is derived from an EMBL/GenBank/DDBJ whole genome shotgun (WGS) entry which is preliminary data.</text>
</comment>
<keyword evidence="3" id="KW-1185">Reference proteome</keyword>
<dbReference type="EMBL" id="CAMXCT010000209">
    <property type="protein sequence ID" value="CAI3975514.1"/>
    <property type="molecule type" value="Genomic_DNA"/>
</dbReference>
<evidence type="ECO:0000313" key="1">
    <source>
        <dbReference type="EMBL" id="CAI3975514.1"/>
    </source>
</evidence>
<gene>
    <name evidence="1" type="ORF">C1SCF055_LOCUS3818</name>
</gene>
<evidence type="ECO:0000313" key="2">
    <source>
        <dbReference type="EMBL" id="CAL1128889.1"/>
    </source>
</evidence>
<evidence type="ECO:0000313" key="3">
    <source>
        <dbReference type="Proteomes" id="UP001152797"/>
    </source>
</evidence>
<proteinExistence type="predicted"/>
<organism evidence="1">
    <name type="scientific">Cladocopium goreaui</name>
    <dbReference type="NCBI Taxonomy" id="2562237"/>
    <lineage>
        <taxon>Eukaryota</taxon>
        <taxon>Sar</taxon>
        <taxon>Alveolata</taxon>
        <taxon>Dinophyceae</taxon>
        <taxon>Suessiales</taxon>
        <taxon>Symbiodiniaceae</taxon>
        <taxon>Cladocopium</taxon>
    </lineage>
</organism>
<dbReference type="EMBL" id="CAMXCT030000209">
    <property type="protein sequence ID" value="CAL4762826.1"/>
    <property type="molecule type" value="Genomic_DNA"/>
</dbReference>
<dbReference type="EMBL" id="CAMXCT020000209">
    <property type="protein sequence ID" value="CAL1128889.1"/>
    <property type="molecule type" value="Genomic_DNA"/>
</dbReference>
<reference evidence="1" key="1">
    <citation type="submission" date="2022-10" db="EMBL/GenBank/DDBJ databases">
        <authorList>
            <person name="Chen Y."/>
            <person name="Dougan E. K."/>
            <person name="Chan C."/>
            <person name="Rhodes N."/>
            <person name="Thang M."/>
        </authorList>
    </citation>
    <scope>NUCLEOTIDE SEQUENCE</scope>
</reference>
<dbReference type="AlphaFoldDB" id="A0A9P1FFW8"/>